<keyword evidence="4" id="KW-1185">Reference proteome</keyword>
<dbReference type="InterPro" id="IPR001611">
    <property type="entry name" value="Leu-rich_rpt"/>
</dbReference>
<dbReference type="Gene3D" id="3.80.10.10">
    <property type="entry name" value="Ribonuclease Inhibitor"/>
    <property type="match status" value="1"/>
</dbReference>
<evidence type="ECO:0000313" key="3">
    <source>
        <dbReference type="EMBL" id="MFC7247528.1"/>
    </source>
</evidence>
<protein>
    <submittedName>
        <fullName evidence="3">Leucine-rich repeat domain-containing protein</fullName>
    </submittedName>
</protein>
<sequence length="184" mass="20388">MRGRFKDHDLWIAVRQAVGEVTEQSLRELTELDWSEYRAEAGEYWAAIYDLAGLELCESLRRLSLDGNGVKSLRPLSGLARLEELWLVQNQVTDVRPLAGLPRLRVLALAMNPRLKSVAALAGSASLEDLDLTGTAVTNLSPLLEVGSLRRLDWRPPSATSEPLLRRADRVIAELTARGVAVHQ</sequence>
<accession>A0ABW2HB20</accession>
<proteinExistence type="predicted"/>
<evidence type="ECO:0000313" key="4">
    <source>
        <dbReference type="Proteomes" id="UP001596392"/>
    </source>
</evidence>
<dbReference type="SUPFAM" id="SSF52058">
    <property type="entry name" value="L domain-like"/>
    <property type="match status" value="1"/>
</dbReference>
<dbReference type="PROSITE" id="PS51450">
    <property type="entry name" value="LRR"/>
    <property type="match status" value="2"/>
</dbReference>
<gene>
    <name evidence="3" type="ORF">ACFQO7_34130</name>
</gene>
<name>A0ABW2HB20_9ACTN</name>
<organism evidence="3 4">
    <name type="scientific">Catellatospora aurea</name>
    <dbReference type="NCBI Taxonomy" id="1337874"/>
    <lineage>
        <taxon>Bacteria</taxon>
        <taxon>Bacillati</taxon>
        <taxon>Actinomycetota</taxon>
        <taxon>Actinomycetes</taxon>
        <taxon>Micromonosporales</taxon>
        <taxon>Micromonosporaceae</taxon>
        <taxon>Catellatospora</taxon>
    </lineage>
</organism>
<dbReference type="Pfam" id="PF12799">
    <property type="entry name" value="LRR_4"/>
    <property type="match status" value="1"/>
</dbReference>
<comment type="caution">
    <text evidence="3">The sequence shown here is derived from an EMBL/GenBank/DDBJ whole genome shotgun (WGS) entry which is preliminary data.</text>
</comment>
<keyword evidence="2" id="KW-0677">Repeat</keyword>
<evidence type="ECO:0000256" key="1">
    <source>
        <dbReference type="ARBA" id="ARBA00022614"/>
    </source>
</evidence>
<dbReference type="RefSeq" id="WP_376810252.1">
    <property type="nucleotide sequence ID" value="NZ_JBHTAC010000058.1"/>
</dbReference>
<dbReference type="InterPro" id="IPR032675">
    <property type="entry name" value="LRR_dom_sf"/>
</dbReference>
<dbReference type="InterPro" id="IPR025875">
    <property type="entry name" value="Leu-rich_rpt_4"/>
</dbReference>
<dbReference type="EMBL" id="JBHTAC010000058">
    <property type="protein sequence ID" value="MFC7247528.1"/>
    <property type="molecule type" value="Genomic_DNA"/>
</dbReference>
<evidence type="ECO:0000256" key="2">
    <source>
        <dbReference type="ARBA" id="ARBA00022737"/>
    </source>
</evidence>
<dbReference type="InterPro" id="IPR050836">
    <property type="entry name" value="SDS22/Internalin_LRR"/>
</dbReference>
<dbReference type="PANTHER" id="PTHR46652">
    <property type="entry name" value="LEUCINE-RICH REPEAT AND IQ DOMAIN-CONTAINING PROTEIN 1-RELATED"/>
    <property type="match status" value="1"/>
</dbReference>
<dbReference type="Proteomes" id="UP001596392">
    <property type="component" value="Unassembled WGS sequence"/>
</dbReference>
<keyword evidence="1" id="KW-0433">Leucine-rich repeat</keyword>
<dbReference type="PANTHER" id="PTHR46652:SF3">
    <property type="entry name" value="LEUCINE-RICH REPEAT-CONTAINING PROTEIN 9"/>
    <property type="match status" value="1"/>
</dbReference>
<reference evidence="4" key="1">
    <citation type="journal article" date="2019" name="Int. J. Syst. Evol. Microbiol.">
        <title>The Global Catalogue of Microorganisms (GCM) 10K type strain sequencing project: providing services to taxonomists for standard genome sequencing and annotation.</title>
        <authorList>
            <consortium name="The Broad Institute Genomics Platform"/>
            <consortium name="The Broad Institute Genome Sequencing Center for Infectious Disease"/>
            <person name="Wu L."/>
            <person name="Ma J."/>
        </authorList>
    </citation>
    <scope>NUCLEOTIDE SEQUENCE [LARGE SCALE GENOMIC DNA]</scope>
    <source>
        <strain evidence="4">CGMCC 1.9106</strain>
    </source>
</reference>